<dbReference type="EMBL" id="ADBJ01000017">
    <property type="protein sequence ID" value="EFA82933.1"/>
    <property type="molecule type" value="Genomic_DNA"/>
</dbReference>
<sequence>MTTFFLSQILEKMNSRDKDIRFMATHDLANELEKDSFKMDPLQEPKIVAKLLTLTDDNANNVQENVVKCLGLLVRIVKDTVATEMAEHLCKDLLTSTKEELQEISSIGLKTIVANMPADTSAVPSMVTKKIIPKLLEGIEKSKPGDKTEVKMYCLDILNDFLSKYGPLVPHLDKIEEAKKADHISTLIQLIGSIGKTSGYRLGKYLPKIMPHIINYCDSNKFENNDEIKENCLLCFESIIERCQKDVTPYLNDIITLSLKYIKFDPNYSDEDEEEEDVDEMETDEDEEEEEDEDADISDDDDISWKIRRSAAKVLCAIITYRTELLNQLIERVAPVLYSRFKEREENVRLDIFNTFVLLLKQCQKRNIDGLYINTLKSQVAKLVSSIKKPLSDKSIRTRVGAFILLRELVGIVPGILSDHVNVLIPGITGSLSDKNNNSNLKIETLSFLRLLFANHPHQIFFTHAKNLSVLIIKCIKEPYYRVCSEALKVCQEFSNVLRSDANTSVEQVVSPLYEAALVQLKAQDIDQEVKENAISCVGTIVANFGDKLQAQLSPCFAILLERLDNELTRVITIKALSKIITSPVRVDVTPLVSKSIELLSSFLRKNNRPLKQNTITLLNDIVINTPNVINEKQLPTILTELSSNINESDLQLTHLSFVFYQNLLKSYPQSASLIREKLIPPTLLLLKSSLLQGVALESLLSLFATIVKLNQPGVTCSDLLNILFETAGQIKQPVTRQSFNSIAQCIAIVTVNADAAHRDQTVQRLMKNLTTDQDSLILLSLTCIGEIGRRVDLGAFKTIHIDIFKIFDATNEELKQVAALSLGNIAVSSLAVDLPFILENIKQQPKKQYLLLHSLRECITKLPASSTGIQAIVPFLPQIVPLLFENSVNEEEGTRNLVAECLGKLSIVAPADIIPQLRAKIDSPSALERSTSVTSIKFAILENREIVDTHLAPHIDQFLSLLNDNDLIVKRSALLTLNYIAHNRPKLILSSLNNYLPILYNNSKIKPELIREVSLGPFKHKVDDGIEIRKTAFECMYTLLETTSAFDFSPFIESLAGGLKDTQHDIKLLCHLLIIRLAAVNGQALLEGLVQLVEPLKATLLAKVTDVAVKQQVERNEECIRSALRVIAAIHRIPSSESIVKFEELIRTTIRGSPTLAAQFKTISEEDQLNQDSMDTSEKLKKLKKKTIVSILKKNTKQ</sequence>
<evidence type="ECO:0000256" key="1">
    <source>
        <dbReference type="ARBA" id="ARBA00007657"/>
    </source>
</evidence>
<keyword evidence="2" id="KW-0677">Repeat</keyword>
<keyword evidence="7" id="KW-1185">Reference proteome</keyword>
<evidence type="ECO:0000313" key="6">
    <source>
        <dbReference type="EMBL" id="EFA82933.1"/>
    </source>
</evidence>
<dbReference type="STRING" id="670386.D3B6G3"/>
<name>D3B6G3_HETP5</name>
<dbReference type="GeneID" id="31359198"/>
<dbReference type="InParanoid" id="D3B6G3"/>
<evidence type="ECO:0000256" key="4">
    <source>
        <dbReference type="SAM" id="MobiDB-lite"/>
    </source>
</evidence>
<comment type="caution">
    <text evidence="6">The sequence shown here is derived from an EMBL/GenBank/DDBJ whole genome shotgun (WGS) entry which is preliminary data.</text>
</comment>
<dbReference type="InterPro" id="IPR011989">
    <property type="entry name" value="ARM-like"/>
</dbReference>
<evidence type="ECO:0000256" key="2">
    <source>
        <dbReference type="ARBA" id="ARBA00022737"/>
    </source>
</evidence>
<comment type="similarity">
    <text evidence="1">Belongs to the CAND family.</text>
</comment>
<dbReference type="InterPro" id="IPR039852">
    <property type="entry name" value="CAND1/CAND2"/>
</dbReference>
<organism evidence="6 7">
    <name type="scientific">Heterostelium pallidum (strain ATCC 26659 / Pp 5 / PN500)</name>
    <name type="common">Cellular slime mold</name>
    <name type="synonym">Polysphondylium pallidum</name>
    <dbReference type="NCBI Taxonomy" id="670386"/>
    <lineage>
        <taxon>Eukaryota</taxon>
        <taxon>Amoebozoa</taxon>
        <taxon>Evosea</taxon>
        <taxon>Eumycetozoa</taxon>
        <taxon>Dictyostelia</taxon>
        <taxon>Acytosteliales</taxon>
        <taxon>Acytosteliaceae</taxon>
        <taxon>Heterostelium</taxon>
    </lineage>
</organism>
<dbReference type="Pfam" id="PF08623">
    <property type="entry name" value="TIP120"/>
    <property type="match status" value="1"/>
</dbReference>
<dbReference type="OMA" id="AYIPHFQ"/>
<dbReference type="Gene3D" id="1.25.10.10">
    <property type="entry name" value="Leucine-rich Repeat Variant"/>
    <property type="match status" value="1"/>
</dbReference>
<dbReference type="InterPro" id="IPR016024">
    <property type="entry name" value="ARM-type_fold"/>
</dbReference>
<feature type="domain" description="TATA-binding protein interacting (TIP20)" evidence="5">
    <location>
        <begin position="988"/>
        <end position="1148"/>
    </location>
</feature>
<dbReference type="RefSeq" id="XP_020435050.1">
    <property type="nucleotide sequence ID" value="XM_020574636.1"/>
</dbReference>
<dbReference type="InterPro" id="IPR013932">
    <property type="entry name" value="TATA-bd_TIP120"/>
</dbReference>
<dbReference type="GO" id="GO:0010265">
    <property type="term" value="P:SCF complex assembly"/>
    <property type="evidence" value="ECO:0007669"/>
    <property type="project" value="InterPro"/>
</dbReference>
<gene>
    <name evidence="6" type="primary">cand1</name>
    <name evidence="6" type="ORF">PPL_03711</name>
</gene>
<accession>D3B6G3</accession>
<keyword evidence="3" id="KW-0833">Ubl conjugation pathway</keyword>
<dbReference type="PANTHER" id="PTHR12696">
    <property type="entry name" value="TIP120"/>
    <property type="match status" value="1"/>
</dbReference>
<dbReference type="SUPFAM" id="SSF48371">
    <property type="entry name" value="ARM repeat"/>
    <property type="match status" value="1"/>
</dbReference>
<evidence type="ECO:0000256" key="3">
    <source>
        <dbReference type="ARBA" id="ARBA00022786"/>
    </source>
</evidence>
<dbReference type="Pfam" id="PF25782">
    <property type="entry name" value="TPR_CAND1"/>
    <property type="match status" value="1"/>
</dbReference>
<proteinExistence type="inferred from homology"/>
<dbReference type="AlphaFoldDB" id="D3B6G3"/>
<dbReference type="Proteomes" id="UP000001396">
    <property type="component" value="Unassembled WGS sequence"/>
</dbReference>
<dbReference type="FunCoup" id="D3B6G3">
    <property type="interactions" value="767"/>
</dbReference>
<evidence type="ECO:0000313" key="7">
    <source>
        <dbReference type="Proteomes" id="UP000001396"/>
    </source>
</evidence>
<evidence type="ECO:0000259" key="5">
    <source>
        <dbReference type="Pfam" id="PF08623"/>
    </source>
</evidence>
<feature type="region of interest" description="Disordered" evidence="4">
    <location>
        <begin position="269"/>
        <end position="299"/>
    </location>
</feature>
<protein>
    <submittedName>
        <fullName evidence="6">HEAT repeat-containing protein</fullName>
    </submittedName>
</protein>
<reference evidence="6 7" key="1">
    <citation type="journal article" date="2011" name="Genome Res.">
        <title>Phylogeny-wide analysis of social amoeba genomes highlights ancient origins for complex intercellular communication.</title>
        <authorList>
            <person name="Heidel A.J."/>
            <person name="Lawal H.M."/>
            <person name="Felder M."/>
            <person name="Schilde C."/>
            <person name="Helps N.R."/>
            <person name="Tunggal B."/>
            <person name="Rivero F."/>
            <person name="John U."/>
            <person name="Schleicher M."/>
            <person name="Eichinger L."/>
            <person name="Platzer M."/>
            <person name="Noegel A.A."/>
            <person name="Schaap P."/>
            <person name="Gloeckner G."/>
        </authorList>
    </citation>
    <scope>NUCLEOTIDE SEQUENCE [LARGE SCALE GENOMIC DNA]</scope>
    <source>
        <strain evidence="7">ATCC 26659 / Pp 5 / PN500</strain>
    </source>
</reference>